<dbReference type="Gene3D" id="2.80.10.50">
    <property type="match status" value="1"/>
</dbReference>
<organism evidence="4 5">
    <name type="scientific">Corchorus capsularis</name>
    <name type="common">Jute</name>
    <dbReference type="NCBI Taxonomy" id="210143"/>
    <lineage>
        <taxon>Eukaryota</taxon>
        <taxon>Viridiplantae</taxon>
        <taxon>Streptophyta</taxon>
        <taxon>Embryophyta</taxon>
        <taxon>Tracheophyta</taxon>
        <taxon>Spermatophyta</taxon>
        <taxon>Magnoliopsida</taxon>
        <taxon>eudicotyledons</taxon>
        <taxon>Gunneridae</taxon>
        <taxon>Pentapetalae</taxon>
        <taxon>rosids</taxon>
        <taxon>malvids</taxon>
        <taxon>Malvales</taxon>
        <taxon>Malvaceae</taxon>
        <taxon>Grewioideae</taxon>
        <taxon>Apeibeae</taxon>
        <taxon>Corchorus</taxon>
    </lineage>
</organism>
<feature type="chain" id="PRO_5012210042" evidence="1">
    <location>
        <begin position="22"/>
        <end position="851"/>
    </location>
</feature>
<evidence type="ECO:0000256" key="1">
    <source>
        <dbReference type="SAM" id="SignalP"/>
    </source>
</evidence>
<comment type="caution">
    <text evidence="4">The sequence shown here is derived from an EMBL/GenBank/DDBJ whole genome shotgun (WGS) entry which is preliminary data.</text>
</comment>
<proteinExistence type="predicted"/>
<evidence type="ECO:0000259" key="3">
    <source>
        <dbReference type="Pfam" id="PF20736"/>
    </source>
</evidence>
<dbReference type="Pfam" id="PF07944">
    <property type="entry name" value="Beta-AFase-like_GH127_cat"/>
    <property type="match status" value="1"/>
</dbReference>
<dbReference type="EMBL" id="AWWV01008434">
    <property type="protein sequence ID" value="OMO90628.1"/>
    <property type="molecule type" value="Genomic_DNA"/>
</dbReference>
<dbReference type="AlphaFoldDB" id="A0A1R3J717"/>
<dbReference type="GO" id="GO:0046556">
    <property type="term" value="F:alpha-L-arabinofuranosidase activity"/>
    <property type="evidence" value="ECO:0007669"/>
    <property type="project" value="InterPro"/>
</dbReference>
<name>A0A1R3J717_COCAP</name>
<dbReference type="PANTHER" id="PTHR31151">
    <property type="entry name" value="PROLINE-TRNA LIGASE (DUF1680)"/>
    <property type="match status" value="1"/>
</dbReference>
<keyword evidence="4" id="KW-0326">Glycosidase</keyword>
<gene>
    <name evidence="4" type="ORF">CCACVL1_07330</name>
</gene>
<keyword evidence="5" id="KW-1185">Reference proteome</keyword>
<evidence type="ECO:0000313" key="5">
    <source>
        <dbReference type="Proteomes" id="UP000188268"/>
    </source>
</evidence>
<dbReference type="OMA" id="YHSNTHI"/>
<dbReference type="PANTHER" id="PTHR31151:SF0">
    <property type="entry name" value="PROLINE-TRNA LIGASE (DUF1680)"/>
    <property type="match status" value="1"/>
</dbReference>
<dbReference type="InterPro" id="IPR012878">
    <property type="entry name" value="Beta-AFase-like_GH127_cat"/>
</dbReference>
<feature type="domain" description="Non-reducing end beta-L-arabinofuranosidase-like GH127 middle" evidence="3">
    <location>
        <begin position="474"/>
        <end position="574"/>
    </location>
</feature>
<keyword evidence="4" id="KW-0378">Hydrolase</keyword>
<dbReference type="Proteomes" id="UP000188268">
    <property type="component" value="Unassembled WGS sequence"/>
</dbReference>
<dbReference type="Pfam" id="PF20736">
    <property type="entry name" value="Glyco_hydro127M"/>
    <property type="match status" value="1"/>
</dbReference>
<dbReference type="SUPFAM" id="SSF110221">
    <property type="entry name" value="AbfB domain"/>
    <property type="match status" value="1"/>
</dbReference>
<sequence length="851" mass="96121">MMWRLFFILVLSFSQWGAANCKVCTNFNTDIAEDKRKAAAAPHHEHPADIHSLDEFNWAKMKRKLERFKVPDHFLKQVPLHNVRLDPKGLHGRAQKMTLDYLLMLDVDRLVWSFRKTASLRTRGKPYGGWEKPEEELRGHYVGHYLSATALLWASTHDQRIQDKMSKVVNALHECQQKLGSGYLSAFPSEQFDRVEALKDCWAPYYTIHKIMAGLLDQYKYAGNQKALKMLTWMVEYFYKRVQNVISKHSIERHHLMLAEEHGGMNDLLYRLYNVTGDPKHFLLGRLFDKPCFLGALALQEDELSGYHSNTHIPIVIGAQMRYELTGDPLYEAIGTYFMDIVNSSHSYATGGTSVREAWSDPKRLATTLETQNEETCTTYNMLKVSGNLFRWSKEMAYADYYERALTNGILSIQKGPGVYIYFFPLGRGVSKAISHWGWGKPFDAFWCCYGTASETFSKLGDSIYFEEEGKIPTLYITQFISSSLVWESGNAEIHQIAHPVFSWDPIFRVEFSFPVKGTANEATLNIRLPFWSSSVGAKAEFNAQNLPLPPPGSFLSVTKKWNAGDKLTLELPINLRLEHIQDDRPDFASVQAILFGPYVLAGHSNGDWDIQTKKYSSTKSLSEWITPIPQTYNSLLVSFSQAIRNSTFALSKHGDDHHHHETMISMLNYPQPGTNGSVNATFRLIIDDPNFKGFSSVKDVIGKSVALEPFDLPGMAVAHQGPGKNLTVVRRNSETSKCSSTFRLVAGLDGKKNSVSLEADTSKGCFVVTSGAKTSVKLNRSKSATAPCVRLSCNFKLKKSKKKASFLLSKGISQYDPISFVAKGATRSFLLQPIHTIRDQHYTIYFNITA</sequence>
<dbReference type="GO" id="GO:0046373">
    <property type="term" value="P:L-arabinose metabolic process"/>
    <property type="evidence" value="ECO:0007669"/>
    <property type="project" value="InterPro"/>
</dbReference>
<feature type="signal peptide" evidence="1">
    <location>
        <begin position="1"/>
        <end position="21"/>
    </location>
</feature>
<accession>A0A1R3J717</accession>
<protein>
    <submittedName>
        <fullName evidence="4">Six-hairpin glycosidase-like protein</fullName>
    </submittedName>
</protein>
<dbReference type="InterPro" id="IPR008928">
    <property type="entry name" value="6-hairpin_glycosidase_sf"/>
</dbReference>
<keyword evidence="1" id="KW-0732">Signal</keyword>
<feature type="domain" description="Non-reducing end beta-L-arabinofuranosidase-like GH127 catalytic" evidence="2">
    <location>
        <begin position="82"/>
        <end position="462"/>
    </location>
</feature>
<dbReference type="InterPro" id="IPR049046">
    <property type="entry name" value="Beta-AFase-like_GH127_middle"/>
</dbReference>
<evidence type="ECO:0000259" key="2">
    <source>
        <dbReference type="Pfam" id="PF07944"/>
    </source>
</evidence>
<evidence type="ECO:0000313" key="4">
    <source>
        <dbReference type="EMBL" id="OMO90628.1"/>
    </source>
</evidence>
<dbReference type="Gramene" id="OMO90628">
    <property type="protein sequence ID" value="OMO90628"/>
    <property type="gene ID" value="CCACVL1_07330"/>
</dbReference>
<dbReference type="InterPro" id="IPR036195">
    <property type="entry name" value="AbfB_ABD_sf"/>
</dbReference>
<reference evidence="4 5" key="1">
    <citation type="submission" date="2013-09" db="EMBL/GenBank/DDBJ databases">
        <title>Corchorus capsularis genome sequencing.</title>
        <authorList>
            <person name="Alam M."/>
            <person name="Haque M.S."/>
            <person name="Islam M.S."/>
            <person name="Emdad E.M."/>
            <person name="Islam M.M."/>
            <person name="Ahmed B."/>
            <person name="Halim A."/>
            <person name="Hossen Q.M.M."/>
            <person name="Hossain M.Z."/>
            <person name="Ahmed R."/>
            <person name="Khan M.M."/>
            <person name="Islam R."/>
            <person name="Rashid M.M."/>
            <person name="Khan S.A."/>
            <person name="Rahman M.S."/>
            <person name="Alam M."/>
        </authorList>
    </citation>
    <scope>NUCLEOTIDE SEQUENCE [LARGE SCALE GENOMIC DNA]</scope>
    <source>
        <strain evidence="5">cv. CVL-1</strain>
        <tissue evidence="4">Whole seedling</tissue>
    </source>
</reference>
<dbReference type="SUPFAM" id="SSF48208">
    <property type="entry name" value="Six-hairpin glycosidases"/>
    <property type="match status" value="1"/>
</dbReference>
<dbReference type="OrthoDB" id="948013at2759"/>